<evidence type="ECO:0000313" key="6">
    <source>
        <dbReference type="EMBL" id="KEO73413.1"/>
    </source>
</evidence>
<organism evidence="6 7">
    <name type="scientific">Anditalea andensis</name>
    <dbReference type="NCBI Taxonomy" id="1048983"/>
    <lineage>
        <taxon>Bacteria</taxon>
        <taxon>Pseudomonadati</taxon>
        <taxon>Bacteroidota</taxon>
        <taxon>Cytophagia</taxon>
        <taxon>Cytophagales</taxon>
        <taxon>Cytophagaceae</taxon>
        <taxon>Anditalea</taxon>
    </lineage>
</organism>
<dbReference type="STRING" id="1048983.EL17_13820"/>
<feature type="transmembrane region" description="Helical" evidence="5">
    <location>
        <begin position="24"/>
        <end position="45"/>
    </location>
</feature>
<dbReference type="PANTHER" id="PTHR37306:SF1">
    <property type="entry name" value="COLICIN V PRODUCTION PROTEIN"/>
    <property type="match status" value="1"/>
</dbReference>
<dbReference type="EMBL" id="JMIH01000022">
    <property type="protein sequence ID" value="KEO73413.1"/>
    <property type="molecule type" value="Genomic_DNA"/>
</dbReference>
<proteinExistence type="predicted"/>
<protein>
    <submittedName>
        <fullName evidence="6">Colicin V production protein</fullName>
    </submittedName>
</protein>
<dbReference type="OrthoDB" id="9799585at2"/>
<keyword evidence="7" id="KW-1185">Reference proteome</keyword>
<evidence type="ECO:0000256" key="4">
    <source>
        <dbReference type="ARBA" id="ARBA00023136"/>
    </source>
</evidence>
<name>A0A074L0M4_9BACT</name>
<reference evidence="6 7" key="1">
    <citation type="submission" date="2014-04" db="EMBL/GenBank/DDBJ databases">
        <title>Characterization and application of a salt tolerant electro-active bacterium.</title>
        <authorList>
            <person name="Yang L."/>
            <person name="Wei S."/>
            <person name="Tay Q.X.M."/>
        </authorList>
    </citation>
    <scope>NUCLEOTIDE SEQUENCE [LARGE SCALE GENOMIC DNA]</scope>
    <source>
        <strain evidence="6 7">LY1</strain>
    </source>
</reference>
<accession>A0A074L0M4</accession>
<evidence type="ECO:0000256" key="5">
    <source>
        <dbReference type="SAM" id="Phobius"/>
    </source>
</evidence>
<dbReference type="AlphaFoldDB" id="A0A074L0M4"/>
<feature type="transmembrane region" description="Helical" evidence="5">
    <location>
        <begin position="65"/>
        <end position="86"/>
    </location>
</feature>
<dbReference type="Pfam" id="PF02674">
    <property type="entry name" value="Colicin_V"/>
    <property type="match status" value="1"/>
</dbReference>
<evidence type="ECO:0000313" key="7">
    <source>
        <dbReference type="Proteomes" id="UP000027821"/>
    </source>
</evidence>
<dbReference type="eggNOG" id="COG1286">
    <property type="taxonomic scope" value="Bacteria"/>
</dbReference>
<feature type="transmembrane region" description="Helical" evidence="5">
    <location>
        <begin position="98"/>
        <end position="122"/>
    </location>
</feature>
<evidence type="ECO:0000256" key="1">
    <source>
        <dbReference type="ARBA" id="ARBA00004141"/>
    </source>
</evidence>
<dbReference type="Proteomes" id="UP000027821">
    <property type="component" value="Unassembled WGS sequence"/>
</dbReference>
<sequence length="181" mass="19998">MSPIDIIILILLAIGTFSGYRKGLFIGLLSIVAFFIAIIFSFRFMHWGAEVLSRNVESLTFMLPFVAFIIIFLIVTVSLRLIAFAIKKAMDLTILGAFDNFAGAILGLFKWAFMISLLLWVAHSFDFNVPKEVTEDSVVYPVITPLAPSAVAFLDSYTPIIDQSVNSIRKLVDIGPSVTAD</sequence>
<dbReference type="RefSeq" id="WP_035075403.1">
    <property type="nucleotide sequence ID" value="NZ_JMIH01000022.1"/>
</dbReference>
<evidence type="ECO:0000256" key="3">
    <source>
        <dbReference type="ARBA" id="ARBA00022989"/>
    </source>
</evidence>
<dbReference type="PANTHER" id="PTHR37306">
    <property type="entry name" value="COLICIN V PRODUCTION PROTEIN"/>
    <property type="match status" value="1"/>
</dbReference>
<dbReference type="GO" id="GO:0009403">
    <property type="term" value="P:toxin biosynthetic process"/>
    <property type="evidence" value="ECO:0007669"/>
    <property type="project" value="InterPro"/>
</dbReference>
<dbReference type="GO" id="GO:0016020">
    <property type="term" value="C:membrane"/>
    <property type="evidence" value="ECO:0007669"/>
    <property type="project" value="UniProtKB-SubCell"/>
</dbReference>
<keyword evidence="2 5" id="KW-0812">Transmembrane</keyword>
<gene>
    <name evidence="6" type="ORF">EL17_13820</name>
</gene>
<comment type="caution">
    <text evidence="6">The sequence shown here is derived from an EMBL/GenBank/DDBJ whole genome shotgun (WGS) entry which is preliminary data.</text>
</comment>
<keyword evidence="4 5" id="KW-0472">Membrane</keyword>
<dbReference type="InterPro" id="IPR003825">
    <property type="entry name" value="Colicin-V_CvpA"/>
</dbReference>
<comment type="subcellular location">
    <subcellularLocation>
        <location evidence="1">Membrane</location>
        <topology evidence="1">Multi-pass membrane protein</topology>
    </subcellularLocation>
</comment>
<keyword evidence="3 5" id="KW-1133">Transmembrane helix</keyword>
<evidence type="ECO:0000256" key="2">
    <source>
        <dbReference type="ARBA" id="ARBA00022692"/>
    </source>
</evidence>